<evidence type="ECO:0000313" key="2">
    <source>
        <dbReference type="EMBL" id="MYL65205.1"/>
    </source>
</evidence>
<gene>
    <name evidence="2" type="ORF">GLW07_17755</name>
</gene>
<dbReference type="Pfam" id="PF01521">
    <property type="entry name" value="Fe-S_biosyn"/>
    <property type="match status" value="1"/>
</dbReference>
<comment type="caution">
    <text evidence="2">The sequence shown here is derived from an EMBL/GenBank/DDBJ whole genome shotgun (WGS) entry which is preliminary data.</text>
</comment>
<dbReference type="AlphaFoldDB" id="A0A845F3F8"/>
<protein>
    <recommendedName>
        <fullName evidence="1">Core domain-containing protein</fullName>
    </recommendedName>
</protein>
<dbReference type="InterPro" id="IPR035903">
    <property type="entry name" value="HesB-like_dom_sf"/>
</dbReference>
<reference evidence="2 3" key="1">
    <citation type="submission" date="2019-11" db="EMBL/GenBank/DDBJ databases">
        <title>Genome sequences of 17 halophilic strains isolated from different environments.</title>
        <authorList>
            <person name="Furrow R.E."/>
        </authorList>
    </citation>
    <scope>NUCLEOTIDE SEQUENCE [LARGE SCALE GENOMIC DNA]</scope>
    <source>
        <strain evidence="2 3">22506_14_FS</strain>
    </source>
</reference>
<accession>A0A845F3F8</accession>
<dbReference type="EMBL" id="WMEY01000006">
    <property type="protein sequence ID" value="MYL65205.1"/>
    <property type="molecule type" value="Genomic_DNA"/>
</dbReference>
<evidence type="ECO:0000259" key="1">
    <source>
        <dbReference type="Pfam" id="PF01521"/>
    </source>
</evidence>
<evidence type="ECO:0000313" key="3">
    <source>
        <dbReference type="Proteomes" id="UP000447833"/>
    </source>
</evidence>
<proteinExistence type="predicted"/>
<organism evidence="2 3">
    <name type="scientific">Guptibacillus hwajinpoensis</name>
    <dbReference type="NCBI Taxonomy" id="208199"/>
    <lineage>
        <taxon>Bacteria</taxon>
        <taxon>Bacillati</taxon>
        <taxon>Bacillota</taxon>
        <taxon>Bacilli</taxon>
        <taxon>Bacillales</taxon>
        <taxon>Guptibacillaceae</taxon>
        <taxon>Guptibacillus</taxon>
    </lineage>
</organism>
<dbReference type="Gene3D" id="2.60.300.12">
    <property type="entry name" value="HesB-like domain"/>
    <property type="match status" value="1"/>
</dbReference>
<dbReference type="Proteomes" id="UP000447833">
    <property type="component" value="Unassembled WGS sequence"/>
</dbReference>
<feature type="domain" description="Core" evidence="1">
    <location>
        <begin position="20"/>
        <end position="120"/>
    </location>
</feature>
<sequence>MIWFRREALSYSRRSEVYLTITFTDAAIEQLNTEDHVAFQLNPSLGGCSIGADWITFKALSSKEAQTGEKLVETNYKPVVLGVKHESFFKEDMIIDYSSKRNAYMLKSKSEILSSHLPLEK</sequence>
<name>A0A845F3F8_9BACL</name>
<dbReference type="SUPFAM" id="SSF89360">
    <property type="entry name" value="HesB-like domain"/>
    <property type="match status" value="1"/>
</dbReference>
<dbReference type="InterPro" id="IPR000361">
    <property type="entry name" value="ATAP_core_dom"/>
</dbReference>